<organism evidence="1 2">
    <name type="scientific">Nepenthes gracilis</name>
    <name type="common">Slender pitcher plant</name>
    <dbReference type="NCBI Taxonomy" id="150966"/>
    <lineage>
        <taxon>Eukaryota</taxon>
        <taxon>Viridiplantae</taxon>
        <taxon>Streptophyta</taxon>
        <taxon>Embryophyta</taxon>
        <taxon>Tracheophyta</taxon>
        <taxon>Spermatophyta</taxon>
        <taxon>Magnoliopsida</taxon>
        <taxon>eudicotyledons</taxon>
        <taxon>Gunneridae</taxon>
        <taxon>Pentapetalae</taxon>
        <taxon>Caryophyllales</taxon>
        <taxon>Nepenthaceae</taxon>
        <taxon>Nepenthes</taxon>
    </lineage>
</organism>
<dbReference type="PANTHER" id="PTHR35095">
    <property type="entry name" value="OS05G0143300 PROTEIN"/>
    <property type="match status" value="1"/>
</dbReference>
<comment type="caution">
    <text evidence="1">The sequence shown here is derived from an EMBL/GenBank/DDBJ whole genome shotgun (WGS) entry which is preliminary data.</text>
</comment>
<name>A0AAD3SHS1_NEPGR</name>
<dbReference type="PANTHER" id="PTHR35095:SF1">
    <property type="entry name" value="OS05G0143300 PROTEIN"/>
    <property type="match status" value="1"/>
</dbReference>
<gene>
    <name evidence="1" type="ORF">Nepgr_012703</name>
</gene>
<reference evidence="1" key="1">
    <citation type="submission" date="2023-05" db="EMBL/GenBank/DDBJ databases">
        <title>Nepenthes gracilis genome sequencing.</title>
        <authorList>
            <person name="Fukushima K."/>
        </authorList>
    </citation>
    <scope>NUCLEOTIDE SEQUENCE</scope>
    <source>
        <strain evidence="1">SING2019-196</strain>
    </source>
</reference>
<dbReference type="Proteomes" id="UP001279734">
    <property type="component" value="Unassembled WGS sequence"/>
</dbReference>
<keyword evidence="2" id="KW-1185">Reference proteome</keyword>
<evidence type="ECO:0000313" key="2">
    <source>
        <dbReference type="Proteomes" id="UP001279734"/>
    </source>
</evidence>
<dbReference type="EMBL" id="BSYO01000010">
    <property type="protein sequence ID" value="GMH10862.1"/>
    <property type="molecule type" value="Genomic_DNA"/>
</dbReference>
<sequence length="330" mass="36922">MLGILPCSPMGTSVHHLSVKQGWTSTPVQLPLLECILCHGAGTCSKQKIKVVVKEVIPHGQISETKVYDWVSIVTDTASPSEEKTTLEIFQVQHNFAPGDGAMLMGYPTPYNKHENQSLENAGFAPYRLPPIQNQPNPSIIQAHGFQGLRSNPMTSVAQHSLAYGFVETFGNAERYARHEKKICEFLMSGSSGKEQEGLDLSHLSNLMSLEAINICMPLQYATRTDFRAKNSIMLKPSLFYLSGNRCSQKHLENLVDDFHCHSAVSVNTDGHAAIIGTMADMKNWASILAELYFLKESARQRKQTMLVPYFRWTNIKENQTDIFEFSLKL</sequence>
<dbReference type="AlphaFoldDB" id="A0AAD3SHS1"/>
<proteinExistence type="predicted"/>
<accession>A0AAD3SHS1</accession>
<protein>
    <submittedName>
        <fullName evidence="1">Uncharacterized protein</fullName>
    </submittedName>
</protein>
<evidence type="ECO:0000313" key="1">
    <source>
        <dbReference type="EMBL" id="GMH10862.1"/>
    </source>
</evidence>